<dbReference type="AlphaFoldDB" id="A0A5K7Z2V9"/>
<sequence>MRQHLNRYRQLFSVSLPLVLSMAAVTVMEFTDRVFLANYDIDAIAAATPAGVASFLILTIFTGITGYLNIFIAQYTGAGAHHRIGPCIWQGLYVALLSAVLLACISFFAGPLFRLGGHAPEVQLLERQYFRILCLGGSIHVAGIVLSCFFSGRGRTRPVMIITIIGMLFNIPLDYALINGVGMFPEMGIRGAGIATVSAWTLITLLYAWMIFNKTNDRQYHLLSSRRMDRELLGRILRKGAPASLQFTMDVFSFAFFIFAVGRLGKVELAVSNIAFSLESVAFMPAVGFSLGLSTLVGQSLGRDDVQSALDFTRQTVIVLMAYIACLVAVFLFAPGPVLGLFLSPEQGQLLEQGTVVLRIMALFIVFDALYFTFLGVLKGAGDTGFIMWSVGVTTLLVMIVPLTVIIAYLHMGLVACWITLTLYVLSLFAVSFWRFRQGKWKRIRVI</sequence>
<dbReference type="EMBL" id="AP021875">
    <property type="protein sequence ID" value="BBO75045.1"/>
    <property type="molecule type" value="Genomic_DNA"/>
</dbReference>
<dbReference type="PIRSF" id="PIRSF006603">
    <property type="entry name" value="DinF"/>
    <property type="match status" value="1"/>
</dbReference>
<proteinExistence type="predicted"/>
<keyword evidence="6 10" id="KW-1133">Transmembrane helix</keyword>
<evidence type="ECO:0000256" key="6">
    <source>
        <dbReference type="ARBA" id="ARBA00022989"/>
    </source>
</evidence>
<feature type="transmembrane region" description="Helical" evidence="10">
    <location>
        <begin position="274"/>
        <end position="297"/>
    </location>
</feature>
<dbReference type="KEGG" id="dwd:DSCW_24620"/>
<evidence type="ECO:0000256" key="8">
    <source>
        <dbReference type="ARBA" id="ARBA00023136"/>
    </source>
</evidence>
<dbReference type="GO" id="GO:0015297">
    <property type="term" value="F:antiporter activity"/>
    <property type="evidence" value="ECO:0007669"/>
    <property type="project" value="UniProtKB-KW"/>
</dbReference>
<dbReference type="OrthoDB" id="9805232at2"/>
<accession>A0A5K7Z2V9</accession>
<dbReference type="GO" id="GO:0005886">
    <property type="term" value="C:plasma membrane"/>
    <property type="evidence" value="ECO:0007669"/>
    <property type="project" value="UniProtKB-SubCell"/>
</dbReference>
<feature type="transmembrane region" description="Helical" evidence="10">
    <location>
        <begin position="43"/>
        <end position="70"/>
    </location>
</feature>
<keyword evidence="5 10" id="KW-0812">Transmembrane</keyword>
<feature type="transmembrane region" description="Helical" evidence="10">
    <location>
        <begin position="243"/>
        <end position="262"/>
    </location>
</feature>
<evidence type="ECO:0000256" key="10">
    <source>
        <dbReference type="SAM" id="Phobius"/>
    </source>
</evidence>
<feature type="transmembrane region" description="Helical" evidence="10">
    <location>
        <begin position="386"/>
        <end position="412"/>
    </location>
</feature>
<name>A0A5K7Z2V9_9BACT</name>
<evidence type="ECO:0000256" key="7">
    <source>
        <dbReference type="ARBA" id="ARBA00023065"/>
    </source>
</evidence>
<feature type="transmembrane region" description="Helical" evidence="10">
    <location>
        <begin position="317"/>
        <end position="336"/>
    </location>
</feature>
<gene>
    <name evidence="11" type="ORF">DSCW_24620</name>
</gene>
<feature type="transmembrane region" description="Helical" evidence="10">
    <location>
        <begin position="91"/>
        <end position="109"/>
    </location>
</feature>
<dbReference type="InterPro" id="IPR002528">
    <property type="entry name" value="MATE_fam"/>
</dbReference>
<comment type="subcellular location">
    <subcellularLocation>
        <location evidence="1">Cell membrane</location>
        <topology evidence="1">Multi-pass membrane protein</topology>
    </subcellularLocation>
</comment>
<dbReference type="CDD" id="cd13133">
    <property type="entry name" value="MATE_like_7"/>
    <property type="match status" value="1"/>
</dbReference>
<evidence type="ECO:0000256" key="1">
    <source>
        <dbReference type="ARBA" id="ARBA00004651"/>
    </source>
</evidence>
<dbReference type="PANTHER" id="PTHR43298">
    <property type="entry name" value="MULTIDRUG RESISTANCE PROTEIN NORM-RELATED"/>
    <property type="match status" value="1"/>
</dbReference>
<keyword evidence="12" id="KW-1185">Reference proteome</keyword>
<evidence type="ECO:0000313" key="12">
    <source>
        <dbReference type="Proteomes" id="UP000427769"/>
    </source>
</evidence>
<feature type="transmembrane region" description="Helical" evidence="10">
    <location>
        <begin position="356"/>
        <end position="374"/>
    </location>
</feature>
<feature type="transmembrane region" description="Helical" evidence="10">
    <location>
        <begin position="12"/>
        <end position="31"/>
    </location>
</feature>
<feature type="transmembrane region" description="Helical" evidence="10">
    <location>
        <begin position="129"/>
        <end position="152"/>
    </location>
</feature>
<keyword evidence="8 10" id="KW-0472">Membrane</keyword>
<evidence type="ECO:0000256" key="4">
    <source>
        <dbReference type="ARBA" id="ARBA00022475"/>
    </source>
</evidence>
<dbReference type="Proteomes" id="UP000427769">
    <property type="component" value="Chromosome"/>
</dbReference>
<dbReference type="NCBIfam" id="TIGR00797">
    <property type="entry name" value="matE"/>
    <property type="match status" value="1"/>
</dbReference>
<protein>
    <recommendedName>
        <fullName evidence="9">Multidrug-efflux transporter</fullName>
    </recommendedName>
</protein>
<keyword evidence="7" id="KW-0406">Ion transport</keyword>
<organism evidence="11 12">
    <name type="scientific">Desulfosarcina widdelii</name>
    <dbReference type="NCBI Taxonomy" id="947919"/>
    <lineage>
        <taxon>Bacteria</taxon>
        <taxon>Pseudomonadati</taxon>
        <taxon>Thermodesulfobacteriota</taxon>
        <taxon>Desulfobacteria</taxon>
        <taxon>Desulfobacterales</taxon>
        <taxon>Desulfosarcinaceae</taxon>
        <taxon>Desulfosarcina</taxon>
    </lineage>
</organism>
<dbReference type="GO" id="GO:0006811">
    <property type="term" value="P:monoatomic ion transport"/>
    <property type="evidence" value="ECO:0007669"/>
    <property type="project" value="UniProtKB-KW"/>
</dbReference>
<feature type="transmembrane region" description="Helical" evidence="10">
    <location>
        <begin position="418"/>
        <end position="436"/>
    </location>
</feature>
<evidence type="ECO:0000256" key="3">
    <source>
        <dbReference type="ARBA" id="ARBA00022449"/>
    </source>
</evidence>
<evidence type="ECO:0000256" key="2">
    <source>
        <dbReference type="ARBA" id="ARBA00022448"/>
    </source>
</evidence>
<dbReference type="InterPro" id="IPR050222">
    <property type="entry name" value="MATE_MdtK"/>
</dbReference>
<feature type="transmembrane region" description="Helical" evidence="10">
    <location>
        <begin position="190"/>
        <end position="212"/>
    </location>
</feature>
<keyword evidence="3" id="KW-0050">Antiport</keyword>
<feature type="transmembrane region" description="Helical" evidence="10">
    <location>
        <begin position="159"/>
        <end position="178"/>
    </location>
</feature>
<dbReference type="InterPro" id="IPR048279">
    <property type="entry name" value="MdtK-like"/>
</dbReference>
<reference evidence="11 12" key="1">
    <citation type="submission" date="2019-11" db="EMBL/GenBank/DDBJ databases">
        <title>Comparative genomics of hydrocarbon-degrading Desulfosarcina strains.</title>
        <authorList>
            <person name="Watanabe M."/>
            <person name="Kojima H."/>
            <person name="Fukui M."/>
        </authorList>
    </citation>
    <scope>NUCLEOTIDE SEQUENCE [LARGE SCALE GENOMIC DNA]</scope>
    <source>
        <strain evidence="11 12">PP31</strain>
    </source>
</reference>
<keyword evidence="2" id="KW-0813">Transport</keyword>
<dbReference type="Pfam" id="PF01554">
    <property type="entry name" value="MatE"/>
    <property type="match status" value="2"/>
</dbReference>
<dbReference type="GO" id="GO:0042910">
    <property type="term" value="F:xenobiotic transmembrane transporter activity"/>
    <property type="evidence" value="ECO:0007669"/>
    <property type="project" value="InterPro"/>
</dbReference>
<evidence type="ECO:0000256" key="5">
    <source>
        <dbReference type="ARBA" id="ARBA00022692"/>
    </source>
</evidence>
<evidence type="ECO:0000256" key="9">
    <source>
        <dbReference type="ARBA" id="ARBA00031636"/>
    </source>
</evidence>
<dbReference type="RefSeq" id="WP_155304003.1">
    <property type="nucleotide sequence ID" value="NZ_AP021875.1"/>
</dbReference>
<keyword evidence="4" id="KW-1003">Cell membrane</keyword>
<dbReference type="PANTHER" id="PTHR43298:SF2">
    <property type="entry name" value="FMN_FAD EXPORTER YEEO-RELATED"/>
    <property type="match status" value="1"/>
</dbReference>
<evidence type="ECO:0000313" key="11">
    <source>
        <dbReference type="EMBL" id="BBO75045.1"/>
    </source>
</evidence>